<dbReference type="InterPro" id="IPR036397">
    <property type="entry name" value="RNaseH_sf"/>
</dbReference>
<evidence type="ECO:0000256" key="7">
    <source>
        <dbReference type="ARBA" id="ARBA00022491"/>
    </source>
</evidence>
<evidence type="ECO:0000256" key="16">
    <source>
        <dbReference type="ARBA" id="ARBA00023163"/>
    </source>
</evidence>
<accession>A0A182M7G0</accession>
<comment type="similarity">
    <text evidence="4">Belongs to the CAF1 family.</text>
</comment>
<evidence type="ECO:0000313" key="19">
    <source>
        <dbReference type="EnsemblMetazoa" id="ACUA011361-PA"/>
    </source>
</evidence>
<evidence type="ECO:0000256" key="4">
    <source>
        <dbReference type="ARBA" id="ARBA00008372"/>
    </source>
</evidence>
<keyword evidence="14" id="KW-0805">Transcription regulation</keyword>
<protein>
    <recommendedName>
        <fullName evidence="5">poly(A)-specific ribonuclease</fullName>
        <ecNumber evidence="5">3.1.13.4</ecNumber>
    </recommendedName>
</protein>
<evidence type="ECO:0000256" key="10">
    <source>
        <dbReference type="ARBA" id="ARBA00022801"/>
    </source>
</evidence>
<dbReference type="AlphaFoldDB" id="A0A182M7G0"/>
<evidence type="ECO:0000256" key="6">
    <source>
        <dbReference type="ARBA" id="ARBA00022490"/>
    </source>
</evidence>
<dbReference type="Gene3D" id="3.30.420.10">
    <property type="entry name" value="Ribonuclease H-like superfamily/Ribonuclease H"/>
    <property type="match status" value="1"/>
</dbReference>
<dbReference type="GO" id="GO:0046872">
    <property type="term" value="F:metal ion binding"/>
    <property type="evidence" value="ECO:0007669"/>
    <property type="project" value="UniProtKB-KW"/>
</dbReference>
<dbReference type="PANTHER" id="PTHR10797">
    <property type="entry name" value="CCR4-NOT TRANSCRIPTION COMPLEX SUBUNIT"/>
    <property type="match status" value="1"/>
</dbReference>
<dbReference type="InterPro" id="IPR039637">
    <property type="entry name" value="CNOT7/CNOT8/Pop2"/>
</dbReference>
<evidence type="ECO:0000256" key="1">
    <source>
        <dbReference type="ARBA" id="ARBA00001663"/>
    </source>
</evidence>
<keyword evidence="10" id="KW-0378">Hydrolase</keyword>
<dbReference type="VEuPathDB" id="VectorBase:ACUA011361"/>
<evidence type="ECO:0000256" key="15">
    <source>
        <dbReference type="ARBA" id="ARBA00023158"/>
    </source>
</evidence>
<keyword evidence="20" id="KW-1185">Reference proteome</keyword>
<comment type="subcellular location">
    <subcellularLocation>
        <location evidence="3">Cytoplasm</location>
    </subcellularLocation>
    <subcellularLocation>
        <location evidence="2">Nucleus</location>
    </subcellularLocation>
</comment>
<dbReference type="EMBL" id="AXCM01002360">
    <property type="status" value="NOT_ANNOTATED_CDS"/>
    <property type="molecule type" value="Genomic_DNA"/>
</dbReference>
<dbReference type="SUPFAM" id="SSF53098">
    <property type="entry name" value="Ribonuclease H-like"/>
    <property type="match status" value="1"/>
</dbReference>
<comment type="catalytic activity">
    <reaction evidence="1">
        <text>Exonucleolytic cleavage of poly(A) to 5'-AMP.</text>
        <dbReference type="EC" id="3.1.13.4"/>
    </reaction>
</comment>
<dbReference type="GO" id="GO:0005634">
    <property type="term" value="C:nucleus"/>
    <property type="evidence" value="ECO:0007669"/>
    <property type="project" value="UniProtKB-SubCell"/>
</dbReference>
<keyword evidence="7" id="KW-0678">Repressor</keyword>
<evidence type="ECO:0000256" key="13">
    <source>
        <dbReference type="ARBA" id="ARBA00022884"/>
    </source>
</evidence>
<organism evidence="19 20">
    <name type="scientific">Anopheles culicifacies</name>
    <dbReference type="NCBI Taxonomy" id="139723"/>
    <lineage>
        <taxon>Eukaryota</taxon>
        <taxon>Metazoa</taxon>
        <taxon>Ecdysozoa</taxon>
        <taxon>Arthropoda</taxon>
        <taxon>Hexapoda</taxon>
        <taxon>Insecta</taxon>
        <taxon>Pterygota</taxon>
        <taxon>Neoptera</taxon>
        <taxon>Endopterygota</taxon>
        <taxon>Diptera</taxon>
        <taxon>Nematocera</taxon>
        <taxon>Culicoidea</taxon>
        <taxon>Culicidae</taxon>
        <taxon>Anophelinae</taxon>
        <taxon>Anopheles</taxon>
        <taxon>culicifacies species complex</taxon>
    </lineage>
</organism>
<evidence type="ECO:0000256" key="14">
    <source>
        <dbReference type="ARBA" id="ARBA00023015"/>
    </source>
</evidence>
<evidence type="ECO:0000256" key="12">
    <source>
        <dbReference type="ARBA" id="ARBA00022845"/>
    </source>
</evidence>
<evidence type="ECO:0000256" key="11">
    <source>
        <dbReference type="ARBA" id="ARBA00022839"/>
    </source>
</evidence>
<keyword evidence="9" id="KW-0479">Metal-binding</keyword>
<dbReference type="GO" id="GO:0006417">
    <property type="term" value="P:regulation of translation"/>
    <property type="evidence" value="ECO:0007669"/>
    <property type="project" value="UniProtKB-KW"/>
</dbReference>
<dbReference type="GO" id="GO:0005737">
    <property type="term" value="C:cytoplasm"/>
    <property type="evidence" value="ECO:0007669"/>
    <property type="project" value="UniProtKB-SubCell"/>
</dbReference>
<dbReference type="Proteomes" id="UP000075883">
    <property type="component" value="Unassembled WGS sequence"/>
</dbReference>
<evidence type="ECO:0000256" key="17">
    <source>
        <dbReference type="ARBA" id="ARBA00023242"/>
    </source>
</evidence>
<feature type="compositionally biased region" description="Gly residues" evidence="18">
    <location>
        <begin position="1"/>
        <end position="20"/>
    </location>
</feature>
<dbReference type="GO" id="GO:0004535">
    <property type="term" value="F:poly(A)-specific ribonuclease activity"/>
    <property type="evidence" value="ECO:0007669"/>
    <property type="project" value="UniProtKB-EC"/>
</dbReference>
<dbReference type="EnsemblMetazoa" id="ACUA011361-RA">
    <property type="protein sequence ID" value="ACUA011361-PA"/>
    <property type="gene ID" value="ACUA011361"/>
</dbReference>
<keyword evidence="15" id="KW-0943">RNA-mediated gene silencing</keyword>
<evidence type="ECO:0000256" key="8">
    <source>
        <dbReference type="ARBA" id="ARBA00022722"/>
    </source>
</evidence>
<keyword evidence="6" id="KW-0963">Cytoplasm</keyword>
<dbReference type="EC" id="3.1.13.4" evidence="5"/>
<keyword evidence="8" id="KW-0540">Nuclease</keyword>
<keyword evidence="17" id="KW-0539">Nucleus</keyword>
<reference evidence="19" key="2">
    <citation type="submission" date="2020-05" db="UniProtKB">
        <authorList>
            <consortium name="EnsemblMetazoa"/>
        </authorList>
    </citation>
    <scope>IDENTIFICATION</scope>
    <source>
        <strain evidence="19">A-37</strain>
    </source>
</reference>
<dbReference type="Pfam" id="PF04857">
    <property type="entry name" value="CAF1"/>
    <property type="match status" value="2"/>
</dbReference>
<keyword evidence="13" id="KW-0694">RNA-binding</keyword>
<proteinExistence type="inferred from homology"/>
<evidence type="ECO:0000256" key="18">
    <source>
        <dbReference type="SAM" id="MobiDB-lite"/>
    </source>
</evidence>
<keyword evidence="11" id="KW-0269">Exonuclease</keyword>
<keyword evidence="12" id="KW-0810">Translation regulation</keyword>
<evidence type="ECO:0000256" key="3">
    <source>
        <dbReference type="ARBA" id="ARBA00004496"/>
    </source>
</evidence>
<sequence length="337" mass="38077">MPSAVGGGGGHGGGGGGGGNMNPQTNEECGIRDVWRHNLDEEFRTIRLIVQKYHYVAMDTEFPGVVARPVGEFRSSADYQYQSLRCNVDLLRIIQLGLTFMDDDGRTPAGFSTWQFNFKFSLNEDMYAQDSIDLLLNSGIQFKKHDEDGIDPLYFAELLMTSGIVLMDNIKWLSFHSGYDFAYLLKLLTDQNLPGEEGDFFELLRIYFPIIYDVKYLMKSCKNLKGGLQEVADQLELRRVGPQHQAGSDSLLTGMAFFKMREVHTNDCFATHSHISSSICEGDVSLELHTKISPNRSRNSSGIGSFECTCAERYERCLRESLNHIDTRLKIHRKPEV</sequence>
<reference evidence="20" key="1">
    <citation type="submission" date="2013-09" db="EMBL/GenBank/DDBJ databases">
        <title>The Genome Sequence of Anopheles culicifacies species A.</title>
        <authorList>
            <consortium name="The Broad Institute Genomics Platform"/>
            <person name="Neafsey D.E."/>
            <person name="Besansky N."/>
            <person name="Howell P."/>
            <person name="Walton C."/>
            <person name="Young S.K."/>
            <person name="Zeng Q."/>
            <person name="Gargeya S."/>
            <person name="Fitzgerald M."/>
            <person name="Haas B."/>
            <person name="Abouelleil A."/>
            <person name="Allen A.W."/>
            <person name="Alvarado L."/>
            <person name="Arachchi H.M."/>
            <person name="Berlin A.M."/>
            <person name="Chapman S.B."/>
            <person name="Gainer-Dewar J."/>
            <person name="Goldberg J."/>
            <person name="Griggs A."/>
            <person name="Gujja S."/>
            <person name="Hansen M."/>
            <person name="Howarth C."/>
            <person name="Imamovic A."/>
            <person name="Ireland A."/>
            <person name="Larimer J."/>
            <person name="McCowan C."/>
            <person name="Murphy C."/>
            <person name="Pearson M."/>
            <person name="Poon T.W."/>
            <person name="Priest M."/>
            <person name="Roberts A."/>
            <person name="Saif S."/>
            <person name="Shea T."/>
            <person name="Sisk P."/>
            <person name="Sykes S."/>
            <person name="Wortman J."/>
            <person name="Nusbaum C."/>
            <person name="Birren B."/>
        </authorList>
    </citation>
    <scope>NUCLEOTIDE SEQUENCE [LARGE SCALE GENOMIC DNA]</scope>
    <source>
        <strain evidence="20">A-37</strain>
    </source>
</reference>
<evidence type="ECO:0000256" key="2">
    <source>
        <dbReference type="ARBA" id="ARBA00004123"/>
    </source>
</evidence>
<evidence type="ECO:0000256" key="5">
    <source>
        <dbReference type="ARBA" id="ARBA00012161"/>
    </source>
</evidence>
<dbReference type="FunFam" id="3.30.420.10:FF:000005">
    <property type="entry name" value="CCR4-NOT transcription complex subunit 7"/>
    <property type="match status" value="1"/>
</dbReference>
<dbReference type="GO" id="GO:0031047">
    <property type="term" value="P:regulatory ncRNA-mediated gene silencing"/>
    <property type="evidence" value="ECO:0007669"/>
    <property type="project" value="UniProtKB-KW"/>
</dbReference>
<name>A0A182M7G0_9DIPT</name>
<evidence type="ECO:0000313" key="20">
    <source>
        <dbReference type="Proteomes" id="UP000075883"/>
    </source>
</evidence>
<dbReference type="GO" id="GO:0030014">
    <property type="term" value="C:CCR4-NOT complex"/>
    <property type="evidence" value="ECO:0007669"/>
    <property type="project" value="InterPro"/>
</dbReference>
<dbReference type="InterPro" id="IPR012337">
    <property type="entry name" value="RNaseH-like_sf"/>
</dbReference>
<dbReference type="STRING" id="139723.A0A182M7G0"/>
<dbReference type="GO" id="GO:0003723">
    <property type="term" value="F:RNA binding"/>
    <property type="evidence" value="ECO:0007669"/>
    <property type="project" value="UniProtKB-KW"/>
</dbReference>
<feature type="region of interest" description="Disordered" evidence="18">
    <location>
        <begin position="1"/>
        <end position="25"/>
    </location>
</feature>
<dbReference type="InterPro" id="IPR006941">
    <property type="entry name" value="RNase_CAF1"/>
</dbReference>
<evidence type="ECO:0000256" key="9">
    <source>
        <dbReference type="ARBA" id="ARBA00022723"/>
    </source>
</evidence>
<keyword evidence="16" id="KW-0804">Transcription</keyword>